<keyword evidence="3" id="KW-1185">Reference proteome</keyword>
<evidence type="ECO:0000313" key="3">
    <source>
        <dbReference type="Proteomes" id="UP000765509"/>
    </source>
</evidence>
<dbReference type="EMBL" id="AVOT02000239">
    <property type="protein sequence ID" value="MBW0461891.1"/>
    <property type="molecule type" value="Genomic_DNA"/>
</dbReference>
<gene>
    <name evidence="2" type="ORF">O181_001606</name>
</gene>
<name>A0A9Q3GCK1_9BASI</name>
<reference evidence="2" key="1">
    <citation type="submission" date="2021-03" db="EMBL/GenBank/DDBJ databases">
        <title>Draft genome sequence of rust myrtle Austropuccinia psidii MF-1, a brazilian biotype.</title>
        <authorList>
            <person name="Quecine M.C."/>
            <person name="Pachon D.M.R."/>
            <person name="Bonatelli M.L."/>
            <person name="Correr F.H."/>
            <person name="Franceschini L.M."/>
            <person name="Leite T.F."/>
            <person name="Margarido G.R.A."/>
            <person name="Almeida C.A."/>
            <person name="Ferrarezi J.A."/>
            <person name="Labate C.A."/>
        </authorList>
    </citation>
    <scope>NUCLEOTIDE SEQUENCE</scope>
    <source>
        <strain evidence="2">MF-1</strain>
    </source>
</reference>
<evidence type="ECO:0000256" key="1">
    <source>
        <dbReference type="SAM" id="MobiDB-lite"/>
    </source>
</evidence>
<organism evidence="2 3">
    <name type="scientific">Austropuccinia psidii MF-1</name>
    <dbReference type="NCBI Taxonomy" id="1389203"/>
    <lineage>
        <taxon>Eukaryota</taxon>
        <taxon>Fungi</taxon>
        <taxon>Dikarya</taxon>
        <taxon>Basidiomycota</taxon>
        <taxon>Pucciniomycotina</taxon>
        <taxon>Pucciniomycetes</taxon>
        <taxon>Pucciniales</taxon>
        <taxon>Sphaerophragmiaceae</taxon>
        <taxon>Austropuccinia</taxon>
    </lineage>
</organism>
<dbReference type="Proteomes" id="UP000765509">
    <property type="component" value="Unassembled WGS sequence"/>
</dbReference>
<accession>A0A9Q3GCK1</accession>
<evidence type="ECO:0000313" key="2">
    <source>
        <dbReference type="EMBL" id="MBW0461891.1"/>
    </source>
</evidence>
<protein>
    <submittedName>
        <fullName evidence="2">Uncharacterized protein</fullName>
    </submittedName>
</protein>
<comment type="caution">
    <text evidence="2">The sequence shown here is derived from an EMBL/GenBank/DDBJ whole genome shotgun (WGS) entry which is preliminary data.</text>
</comment>
<sequence>MFGYHISPILYAPKGPVNLTVSQVVDHAIKSHYKNDTFLIQRPSSVMAEYTRDGNLYSNKNQSQVNFAQITEEKDWHTLMGHPSDRYLEHLLTQLEPRRVNKPTKALKSEGNAPNSEHIHLPSPQLAKSVKTKTCDATELANESNPGPATGAQRPSMKGWDYVLHYETAPQDISRLIDEQNIIEGS</sequence>
<dbReference type="OrthoDB" id="2506384at2759"/>
<feature type="region of interest" description="Disordered" evidence="1">
    <location>
        <begin position="105"/>
        <end position="128"/>
    </location>
</feature>
<proteinExistence type="predicted"/>
<dbReference type="AlphaFoldDB" id="A0A9Q3GCK1"/>